<proteinExistence type="predicted"/>
<dbReference type="AlphaFoldDB" id="A0A4Z2EX34"/>
<evidence type="ECO:0000313" key="2">
    <source>
        <dbReference type="EMBL" id="TNN33379.1"/>
    </source>
</evidence>
<dbReference type="EMBL" id="SRLO01002260">
    <property type="protein sequence ID" value="TNN33379.1"/>
    <property type="molecule type" value="Genomic_DNA"/>
</dbReference>
<reference evidence="2 3" key="1">
    <citation type="submission" date="2019-03" db="EMBL/GenBank/DDBJ databases">
        <title>First draft genome of Liparis tanakae, snailfish: a comprehensive survey of snailfish specific genes.</title>
        <authorList>
            <person name="Kim W."/>
            <person name="Song I."/>
            <person name="Jeong J.-H."/>
            <person name="Kim D."/>
            <person name="Kim S."/>
            <person name="Ryu S."/>
            <person name="Song J.Y."/>
            <person name="Lee S.K."/>
        </authorList>
    </citation>
    <scope>NUCLEOTIDE SEQUENCE [LARGE SCALE GENOMIC DNA]</scope>
    <source>
        <tissue evidence="2">Muscle</tissue>
    </source>
</reference>
<protein>
    <submittedName>
        <fullName evidence="2">Uncharacterized protein</fullName>
    </submittedName>
</protein>
<feature type="compositionally biased region" description="Basic residues" evidence="1">
    <location>
        <begin position="109"/>
        <end position="120"/>
    </location>
</feature>
<name>A0A4Z2EX34_9TELE</name>
<dbReference type="Proteomes" id="UP000314294">
    <property type="component" value="Unassembled WGS sequence"/>
</dbReference>
<comment type="caution">
    <text evidence="2">The sequence shown here is derived from an EMBL/GenBank/DDBJ whole genome shotgun (WGS) entry which is preliminary data.</text>
</comment>
<accession>A0A4Z2EX34</accession>
<evidence type="ECO:0000256" key="1">
    <source>
        <dbReference type="SAM" id="MobiDB-lite"/>
    </source>
</evidence>
<gene>
    <name evidence="2" type="ORF">EYF80_056457</name>
</gene>
<evidence type="ECO:0000313" key="3">
    <source>
        <dbReference type="Proteomes" id="UP000314294"/>
    </source>
</evidence>
<feature type="compositionally biased region" description="Basic and acidic residues" evidence="1">
    <location>
        <begin position="14"/>
        <end position="33"/>
    </location>
</feature>
<sequence>MPFDPAALCYGSVREHYRDDPTEQQPRDIKATEEGFNARTASRRGGRSGWTQHPCRVALSHFHSLSSCFPEPAVQRLLTAEADQIPASRTVQRCIVTQGPDERAERRSRSVHSARRVSIS</sequence>
<organism evidence="2 3">
    <name type="scientific">Liparis tanakae</name>
    <name type="common">Tanaka's snailfish</name>
    <dbReference type="NCBI Taxonomy" id="230148"/>
    <lineage>
        <taxon>Eukaryota</taxon>
        <taxon>Metazoa</taxon>
        <taxon>Chordata</taxon>
        <taxon>Craniata</taxon>
        <taxon>Vertebrata</taxon>
        <taxon>Euteleostomi</taxon>
        <taxon>Actinopterygii</taxon>
        <taxon>Neopterygii</taxon>
        <taxon>Teleostei</taxon>
        <taxon>Neoteleostei</taxon>
        <taxon>Acanthomorphata</taxon>
        <taxon>Eupercaria</taxon>
        <taxon>Perciformes</taxon>
        <taxon>Cottioidei</taxon>
        <taxon>Cottales</taxon>
        <taxon>Liparidae</taxon>
        <taxon>Liparis</taxon>
    </lineage>
</organism>
<feature type="region of interest" description="Disordered" evidence="1">
    <location>
        <begin position="96"/>
        <end position="120"/>
    </location>
</feature>
<feature type="region of interest" description="Disordered" evidence="1">
    <location>
        <begin position="14"/>
        <end position="50"/>
    </location>
</feature>
<keyword evidence="3" id="KW-1185">Reference proteome</keyword>